<dbReference type="SUPFAM" id="SSF103506">
    <property type="entry name" value="Mitochondrial carrier"/>
    <property type="match status" value="1"/>
</dbReference>
<evidence type="ECO:0000256" key="3">
    <source>
        <dbReference type="ARBA" id="ARBA00023136"/>
    </source>
</evidence>
<keyword evidence="5" id="KW-0813">Transport</keyword>
<feature type="repeat" description="Solcar" evidence="4">
    <location>
        <begin position="130"/>
        <end position="218"/>
    </location>
</feature>
<dbReference type="InterPro" id="IPR039133">
    <property type="entry name" value="RNF25"/>
</dbReference>
<feature type="transmembrane region" description="Helical" evidence="6">
    <location>
        <begin position="233"/>
        <end position="254"/>
    </location>
</feature>
<dbReference type="GO" id="GO:0016020">
    <property type="term" value="C:membrane"/>
    <property type="evidence" value="ECO:0007669"/>
    <property type="project" value="UniProtKB-SubCell"/>
</dbReference>
<dbReference type="Proteomes" id="UP000325315">
    <property type="component" value="Unassembled WGS sequence"/>
</dbReference>
<dbReference type="PROSITE" id="PS50920">
    <property type="entry name" value="SOLCAR"/>
    <property type="match status" value="1"/>
</dbReference>
<evidence type="ECO:0000256" key="1">
    <source>
        <dbReference type="ARBA" id="ARBA00004141"/>
    </source>
</evidence>
<dbReference type="Pfam" id="PF00153">
    <property type="entry name" value="Mito_carr"/>
    <property type="match status" value="1"/>
</dbReference>
<gene>
    <name evidence="7" type="ORF">EPI10_032010</name>
</gene>
<keyword evidence="2 4" id="KW-0812">Transmembrane</keyword>
<keyword evidence="8" id="KW-1185">Reference proteome</keyword>
<accession>A0A5B6X1W3</accession>
<keyword evidence="6" id="KW-1133">Transmembrane helix</keyword>
<name>A0A5B6X1W3_9ROSI</name>
<dbReference type="InterPro" id="IPR018108">
    <property type="entry name" value="MCP_transmembrane"/>
</dbReference>
<feature type="transmembrane region" description="Helical" evidence="6">
    <location>
        <begin position="189"/>
        <end position="212"/>
    </location>
</feature>
<dbReference type="AlphaFoldDB" id="A0A5B6X1W3"/>
<comment type="caution">
    <text evidence="7">The sequence shown here is derived from an EMBL/GenBank/DDBJ whole genome shotgun (WGS) entry which is preliminary data.</text>
</comment>
<dbReference type="GO" id="GO:0005634">
    <property type="term" value="C:nucleus"/>
    <property type="evidence" value="ECO:0007669"/>
    <property type="project" value="TreeGrafter"/>
</dbReference>
<proteinExistence type="inferred from homology"/>
<dbReference type="Gene3D" id="3.10.110.10">
    <property type="entry name" value="Ubiquitin Conjugating Enzyme"/>
    <property type="match status" value="1"/>
</dbReference>
<evidence type="ECO:0000313" key="8">
    <source>
        <dbReference type="Proteomes" id="UP000325315"/>
    </source>
</evidence>
<dbReference type="PANTHER" id="PTHR13198:SF4">
    <property type="entry name" value="E3 UBIQUITIN-PROTEIN LIGASE RNF25"/>
    <property type="match status" value="1"/>
</dbReference>
<dbReference type="InterPro" id="IPR016135">
    <property type="entry name" value="UBQ-conjugating_enzyme/RWD"/>
</dbReference>
<dbReference type="InterPro" id="IPR023395">
    <property type="entry name" value="MCP_dom_sf"/>
</dbReference>
<keyword evidence="3 4" id="KW-0472">Membrane</keyword>
<dbReference type="OrthoDB" id="432311at2759"/>
<organism evidence="7 8">
    <name type="scientific">Gossypium australe</name>
    <dbReference type="NCBI Taxonomy" id="47621"/>
    <lineage>
        <taxon>Eukaryota</taxon>
        <taxon>Viridiplantae</taxon>
        <taxon>Streptophyta</taxon>
        <taxon>Embryophyta</taxon>
        <taxon>Tracheophyta</taxon>
        <taxon>Spermatophyta</taxon>
        <taxon>Magnoliopsida</taxon>
        <taxon>eudicotyledons</taxon>
        <taxon>Gunneridae</taxon>
        <taxon>Pentapetalae</taxon>
        <taxon>rosids</taxon>
        <taxon>malvids</taxon>
        <taxon>Malvales</taxon>
        <taxon>Malvaceae</taxon>
        <taxon>Malvoideae</taxon>
        <taxon>Gossypium</taxon>
    </lineage>
</organism>
<protein>
    <submittedName>
        <fullName evidence="7">E3 ubiquitin-protein ligase RNF25</fullName>
    </submittedName>
</protein>
<dbReference type="PANTHER" id="PTHR13198">
    <property type="entry name" value="RING FINGER PROTEIN 25"/>
    <property type="match status" value="1"/>
</dbReference>
<comment type="subcellular location">
    <subcellularLocation>
        <location evidence="1">Membrane</location>
        <topology evidence="1">Multi-pass membrane protein</topology>
    </subcellularLocation>
</comment>
<evidence type="ECO:0000256" key="4">
    <source>
        <dbReference type="PROSITE-ProRule" id="PRU00282"/>
    </source>
</evidence>
<dbReference type="GO" id="GO:0016567">
    <property type="term" value="P:protein ubiquitination"/>
    <property type="evidence" value="ECO:0007669"/>
    <property type="project" value="TreeGrafter"/>
</dbReference>
<evidence type="ECO:0000256" key="5">
    <source>
        <dbReference type="RuleBase" id="RU000488"/>
    </source>
</evidence>
<evidence type="ECO:0000313" key="7">
    <source>
        <dbReference type="EMBL" id="KAA3488239.1"/>
    </source>
</evidence>
<dbReference type="Gene3D" id="1.50.40.10">
    <property type="entry name" value="Mitochondrial carrier domain"/>
    <property type="match status" value="1"/>
</dbReference>
<dbReference type="GO" id="GO:0061630">
    <property type="term" value="F:ubiquitin protein ligase activity"/>
    <property type="evidence" value="ECO:0007669"/>
    <property type="project" value="InterPro"/>
</dbReference>
<dbReference type="EMBL" id="SMMG02000001">
    <property type="protein sequence ID" value="KAA3488239.1"/>
    <property type="molecule type" value="Genomic_DNA"/>
</dbReference>
<sequence>MAEEEEVKMEVEAVQSVYGDDCVIIESYPPYLHLHIKPCTADVSSQQFVEAAIGIQASSQEAVERLSTMNHPDGDCPLCLYPLVSEDDQTESVELRLTPSLKHKPSSFLFAPQKETPKFDLDLMEWSCRRKHGNCPVCHKVFHAKDFEHMLDLVGSHSSQLDRLTVSPEIYPSLSIVISKIYKDGGVGAFYAGLSPTLVGMLPYSTCYYFMYEKLKKSYCQSKKKKSLNCPDILVVGALAECLGALGGLGSSLSPGKILVFGHLRREDYWKQDLRGIVCALLTQGSLWWSGVGVTCEAREVRFESHMQHIGVLFCDQGGEEVELE</sequence>
<reference evidence="8" key="1">
    <citation type="journal article" date="2019" name="Plant Biotechnol. J.">
        <title>Genome sequencing of the Australian wild diploid species Gossypium australe highlights disease resistance and delayed gland morphogenesis.</title>
        <authorList>
            <person name="Cai Y."/>
            <person name="Cai X."/>
            <person name="Wang Q."/>
            <person name="Wang P."/>
            <person name="Zhang Y."/>
            <person name="Cai C."/>
            <person name="Xu Y."/>
            <person name="Wang K."/>
            <person name="Zhou Z."/>
            <person name="Wang C."/>
            <person name="Geng S."/>
            <person name="Li B."/>
            <person name="Dong Q."/>
            <person name="Hou Y."/>
            <person name="Wang H."/>
            <person name="Ai P."/>
            <person name="Liu Z."/>
            <person name="Yi F."/>
            <person name="Sun M."/>
            <person name="An G."/>
            <person name="Cheng J."/>
            <person name="Zhang Y."/>
            <person name="Shi Q."/>
            <person name="Xie Y."/>
            <person name="Shi X."/>
            <person name="Chang Y."/>
            <person name="Huang F."/>
            <person name="Chen Y."/>
            <person name="Hong S."/>
            <person name="Mi L."/>
            <person name="Sun Q."/>
            <person name="Zhang L."/>
            <person name="Zhou B."/>
            <person name="Peng R."/>
            <person name="Zhang X."/>
            <person name="Liu F."/>
        </authorList>
    </citation>
    <scope>NUCLEOTIDE SEQUENCE [LARGE SCALE GENOMIC DNA]</scope>
    <source>
        <strain evidence="8">cv. PA1801</strain>
    </source>
</reference>
<comment type="similarity">
    <text evidence="5">Belongs to the mitochondrial carrier (TC 2.A.29) family.</text>
</comment>
<evidence type="ECO:0000256" key="6">
    <source>
        <dbReference type="SAM" id="Phobius"/>
    </source>
</evidence>
<evidence type="ECO:0000256" key="2">
    <source>
        <dbReference type="ARBA" id="ARBA00022692"/>
    </source>
</evidence>